<gene>
    <name evidence="1" type="ORF">V6257_21165</name>
</gene>
<comment type="caution">
    <text evidence="1">The sequence shown here is derived from an EMBL/GenBank/DDBJ whole genome shotgun (WGS) entry which is preliminary data.</text>
</comment>
<protein>
    <submittedName>
        <fullName evidence="1">Uncharacterized protein</fullName>
    </submittedName>
</protein>
<dbReference type="EMBL" id="JBAKAW010000330">
    <property type="protein sequence ID" value="MEL0657481.1"/>
    <property type="molecule type" value="Genomic_DNA"/>
</dbReference>
<evidence type="ECO:0000313" key="2">
    <source>
        <dbReference type="Proteomes" id="UP001371391"/>
    </source>
</evidence>
<feature type="non-terminal residue" evidence="1">
    <location>
        <position position="1"/>
    </location>
</feature>
<organism evidence="1 2">
    <name type="scientific">Pseudoalteromonas issachenkonii</name>
    <dbReference type="NCBI Taxonomy" id="152297"/>
    <lineage>
        <taxon>Bacteria</taxon>
        <taxon>Pseudomonadati</taxon>
        <taxon>Pseudomonadota</taxon>
        <taxon>Gammaproteobacteria</taxon>
        <taxon>Alteromonadales</taxon>
        <taxon>Pseudoalteromonadaceae</taxon>
        <taxon>Pseudoalteromonas</taxon>
    </lineage>
</organism>
<feature type="non-terminal residue" evidence="1">
    <location>
        <position position="69"/>
    </location>
</feature>
<keyword evidence="2" id="KW-1185">Reference proteome</keyword>
<sequence length="69" mass="7695">ASLDKNGAIESYLQRTAFSPITSTFSECATTPGSFELRLRNTDNPINTPNMKLENREEQAKARIGWMSS</sequence>
<accession>A0ABU9H6G5</accession>
<dbReference type="Proteomes" id="UP001371391">
    <property type="component" value="Unassembled WGS sequence"/>
</dbReference>
<evidence type="ECO:0000313" key="1">
    <source>
        <dbReference type="EMBL" id="MEL0657481.1"/>
    </source>
</evidence>
<dbReference type="RefSeq" id="WP_341604182.1">
    <property type="nucleotide sequence ID" value="NZ_JBAKAW010000330.1"/>
</dbReference>
<proteinExistence type="predicted"/>
<name>A0ABU9H6G5_9GAMM</name>
<reference evidence="1 2" key="1">
    <citation type="submission" date="2024-02" db="EMBL/GenBank/DDBJ databases">
        <title>Bacteria isolated from the canopy kelp, Nereocystis luetkeana.</title>
        <authorList>
            <person name="Pfister C.A."/>
            <person name="Younker I.T."/>
            <person name="Light S.H."/>
        </authorList>
    </citation>
    <scope>NUCLEOTIDE SEQUENCE [LARGE SCALE GENOMIC DNA]</scope>
    <source>
        <strain evidence="1 2">TI.1.03</strain>
    </source>
</reference>